<organism evidence="7 8">
    <name type="scientific">Boothiomyces macroporosus</name>
    <dbReference type="NCBI Taxonomy" id="261099"/>
    <lineage>
        <taxon>Eukaryota</taxon>
        <taxon>Fungi</taxon>
        <taxon>Fungi incertae sedis</taxon>
        <taxon>Chytridiomycota</taxon>
        <taxon>Chytridiomycota incertae sedis</taxon>
        <taxon>Chytridiomycetes</taxon>
        <taxon>Rhizophydiales</taxon>
        <taxon>Terramycetaceae</taxon>
        <taxon>Boothiomyces</taxon>
    </lineage>
</organism>
<comment type="similarity">
    <text evidence="2">Belongs to the oxygen-dependent FAD-linked oxidoreductase family.</text>
</comment>
<reference evidence="7" key="1">
    <citation type="submission" date="2020-05" db="EMBL/GenBank/DDBJ databases">
        <title>Phylogenomic resolution of chytrid fungi.</title>
        <authorList>
            <person name="Stajich J.E."/>
            <person name="Amses K."/>
            <person name="Simmons R."/>
            <person name="Seto K."/>
            <person name="Myers J."/>
            <person name="Bonds A."/>
            <person name="Quandt C.A."/>
            <person name="Barry K."/>
            <person name="Liu P."/>
            <person name="Grigoriev I."/>
            <person name="Longcore J.E."/>
            <person name="James T.Y."/>
        </authorList>
    </citation>
    <scope>NUCLEOTIDE SEQUENCE</scope>
    <source>
        <strain evidence="7">PLAUS21</strain>
    </source>
</reference>
<dbReference type="Gene3D" id="3.40.462.20">
    <property type="match status" value="1"/>
</dbReference>
<dbReference type="Pfam" id="PF08031">
    <property type="entry name" value="BBE"/>
    <property type="match status" value="1"/>
</dbReference>
<evidence type="ECO:0000256" key="4">
    <source>
        <dbReference type="ARBA" id="ARBA00022827"/>
    </source>
</evidence>
<dbReference type="GO" id="GO:0016491">
    <property type="term" value="F:oxidoreductase activity"/>
    <property type="evidence" value="ECO:0007669"/>
    <property type="project" value="UniProtKB-KW"/>
</dbReference>
<dbReference type="GO" id="GO:0071949">
    <property type="term" value="F:FAD binding"/>
    <property type="evidence" value="ECO:0007669"/>
    <property type="project" value="InterPro"/>
</dbReference>
<dbReference type="EMBL" id="JADGKB010000125">
    <property type="protein sequence ID" value="KAJ3252932.1"/>
    <property type="molecule type" value="Genomic_DNA"/>
</dbReference>
<comment type="cofactor">
    <cofactor evidence="1">
        <name>FAD</name>
        <dbReference type="ChEBI" id="CHEBI:57692"/>
    </cofactor>
</comment>
<keyword evidence="3" id="KW-0285">Flavoprotein</keyword>
<proteinExistence type="inferred from homology"/>
<dbReference type="PANTHER" id="PTHR42973:SF39">
    <property type="entry name" value="FAD-BINDING PCMH-TYPE DOMAIN-CONTAINING PROTEIN"/>
    <property type="match status" value="1"/>
</dbReference>
<evidence type="ECO:0000256" key="5">
    <source>
        <dbReference type="ARBA" id="ARBA00023002"/>
    </source>
</evidence>
<dbReference type="InterPro" id="IPR016169">
    <property type="entry name" value="FAD-bd_PCMH_sub2"/>
</dbReference>
<evidence type="ECO:0000313" key="7">
    <source>
        <dbReference type="EMBL" id="KAJ3252932.1"/>
    </source>
</evidence>
<accession>A0AAD5UAT3</accession>
<dbReference type="InterPro" id="IPR006094">
    <property type="entry name" value="Oxid_FAD_bind_N"/>
</dbReference>
<dbReference type="AlphaFoldDB" id="A0AAD5UAT3"/>
<comment type="caution">
    <text evidence="7">The sequence shown here is derived from an EMBL/GenBank/DDBJ whole genome shotgun (WGS) entry which is preliminary data.</text>
</comment>
<evidence type="ECO:0000313" key="8">
    <source>
        <dbReference type="Proteomes" id="UP001210925"/>
    </source>
</evidence>
<dbReference type="Gene3D" id="3.30.465.10">
    <property type="match status" value="1"/>
</dbReference>
<dbReference type="PANTHER" id="PTHR42973">
    <property type="entry name" value="BINDING OXIDOREDUCTASE, PUTATIVE (AFU_ORTHOLOGUE AFUA_1G17690)-RELATED"/>
    <property type="match status" value="1"/>
</dbReference>
<evidence type="ECO:0000256" key="1">
    <source>
        <dbReference type="ARBA" id="ARBA00001974"/>
    </source>
</evidence>
<protein>
    <recommendedName>
        <fullName evidence="6">FAD-binding PCMH-type domain-containing protein</fullName>
    </recommendedName>
</protein>
<gene>
    <name evidence="7" type="ORF">HK103_001078</name>
</gene>
<feature type="domain" description="FAD-binding PCMH-type" evidence="6">
    <location>
        <begin position="22"/>
        <end position="176"/>
    </location>
</feature>
<keyword evidence="8" id="KW-1185">Reference proteome</keyword>
<dbReference type="InterPro" id="IPR036318">
    <property type="entry name" value="FAD-bd_PCMH-like_sf"/>
</dbReference>
<evidence type="ECO:0000259" key="6">
    <source>
        <dbReference type="PROSITE" id="PS51387"/>
    </source>
</evidence>
<dbReference type="SUPFAM" id="SSF56176">
    <property type="entry name" value="FAD-binding/transporter-associated domain-like"/>
    <property type="match status" value="1"/>
</dbReference>
<dbReference type="InterPro" id="IPR012951">
    <property type="entry name" value="BBE"/>
</dbReference>
<evidence type="ECO:0000256" key="2">
    <source>
        <dbReference type="ARBA" id="ARBA00005466"/>
    </source>
</evidence>
<dbReference type="Proteomes" id="UP001210925">
    <property type="component" value="Unassembled WGS sequence"/>
</dbReference>
<name>A0AAD5UAT3_9FUNG</name>
<dbReference type="InterPro" id="IPR016166">
    <property type="entry name" value="FAD-bd_PCMH"/>
</dbReference>
<dbReference type="Pfam" id="PF01565">
    <property type="entry name" value="FAD_binding_4"/>
    <property type="match status" value="1"/>
</dbReference>
<sequence length="420" mass="47642">MQESLDTLCDKKTVIDVWNKDCLGHPMVTLLPSSVKEIQQILKIDQPVAVACGRHSRYSAIDDSIVIDMQLMNSIEIKGDLITVGGGCTCLDVVKELETKVIPTGSRLQVGISGLCLGGGIGILSRQIGLLVDSLVSAEVILANGELVTASNESYPDLFWAIRGGGVSFTFKLHEVEKVIIAKYHYIPKMFKSINKNLIRHLGYWKSMPVEMYSKMIFYLDKTAEVQYCWSGDMRVGDQQFKLLGGHPQLEKLDYIDCLMEGKLDMTKEYNTSAFYYEKSIMLHSLPNESIKQLRHYTSTAPTKNSYVAVIRLGGNISKIKERETAFVHRESQYWVLVIGVIEQNKQETITWVQNIINYLDKWRSGSYQTVGIQNDSCASNISFFGANILRLSMIKRKYDPKNIFRYNQNIPPIKFKNYK</sequence>
<dbReference type="PROSITE" id="PS51387">
    <property type="entry name" value="FAD_PCMH"/>
    <property type="match status" value="1"/>
</dbReference>
<keyword evidence="5" id="KW-0560">Oxidoreductase</keyword>
<evidence type="ECO:0000256" key="3">
    <source>
        <dbReference type="ARBA" id="ARBA00022630"/>
    </source>
</evidence>
<dbReference type="InterPro" id="IPR050416">
    <property type="entry name" value="FAD-linked_Oxidoreductase"/>
</dbReference>
<keyword evidence="4" id="KW-0274">FAD</keyword>